<gene>
    <name evidence="2" type="ORF">AVDCRST_MAG15-234</name>
</gene>
<proteinExistence type="predicted"/>
<evidence type="ECO:0000256" key="1">
    <source>
        <dbReference type="SAM" id="Phobius"/>
    </source>
</evidence>
<reference evidence="2" key="1">
    <citation type="submission" date="2020-02" db="EMBL/GenBank/DDBJ databases">
        <authorList>
            <person name="Meier V. D."/>
        </authorList>
    </citation>
    <scope>NUCLEOTIDE SEQUENCE</scope>
    <source>
        <strain evidence="2">AVDCRST_MAG15</strain>
    </source>
</reference>
<dbReference type="EMBL" id="CADCUU010000023">
    <property type="protein sequence ID" value="CAA9384852.1"/>
    <property type="molecule type" value="Genomic_DNA"/>
</dbReference>
<accession>A0A6J4NFN1</accession>
<evidence type="ECO:0000313" key="2">
    <source>
        <dbReference type="EMBL" id="CAA9384852.1"/>
    </source>
</evidence>
<keyword evidence="1" id="KW-0812">Transmembrane</keyword>
<dbReference type="AlphaFoldDB" id="A0A6J4NFN1"/>
<protein>
    <submittedName>
        <fullName evidence="2">Uncharacterized protein</fullName>
    </submittedName>
</protein>
<keyword evidence="1" id="KW-0472">Membrane</keyword>
<organism evidence="2">
    <name type="scientific">uncultured Rubellimicrobium sp</name>
    <dbReference type="NCBI Taxonomy" id="543078"/>
    <lineage>
        <taxon>Bacteria</taxon>
        <taxon>Pseudomonadati</taxon>
        <taxon>Pseudomonadota</taxon>
        <taxon>Alphaproteobacteria</taxon>
        <taxon>Rhodobacterales</taxon>
        <taxon>Roseobacteraceae</taxon>
        <taxon>Rubellimicrobium</taxon>
        <taxon>environmental samples</taxon>
    </lineage>
</organism>
<keyword evidence="1" id="KW-1133">Transmembrane helix</keyword>
<name>A0A6J4NFN1_9RHOB</name>
<sequence>MGRYIVVTKRKRSQAADRFLLMLVPALVLTWFLLPRDESLEGSLQAMEAAPHLAPGEELIRSGLQGDVWVEAVRTSEPLALPDDSTYRAQVRERCAEGRLAPLLNRGGMVLEHRHGPDGELVYTLQMTYDICDQVRMG</sequence>
<feature type="transmembrane region" description="Helical" evidence="1">
    <location>
        <begin position="15"/>
        <end position="34"/>
    </location>
</feature>